<feature type="repeat" description="WD" evidence="6">
    <location>
        <begin position="168"/>
        <end position="209"/>
    </location>
</feature>
<dbReference type="InterPro" id="IPR019775">
    <property type="entry name" value="WD40_repeat_CS"/>
</dbReference>
<evidence type="ECO:0000256" key="4">
    <source>
        <dbReference type="ARBA" id="ARBA00023015"/>
    </source>
</evidence>
<reference evidence="7 8" key="1">
    <citation type="submission" date="2024-10" db="EMBL/GenBank/DDBJ databases">
        <authorList>
            <person name="Kim D."/>
        </authorList>
    </citation>
    <scope>NUCLEOTIDE SEQUENCE [LARGE SCALE GENOMIC DNA]</scope>
    <source>
        <strain evidence="7">Taebaek</strain>
    </source>
</reference>
<dbReference type="InterPro" id="IPR001680">
    <property type="entry name" value="WD40_rpt"/>
</dbReference>
<dbReference type="PANTHER" id="PTHR10253">
    <property type="entry name" value="POLYCOMB PROTEIN"/>
    <property type="match status" value="1"/>
</dbReference>
<gene>
    <name evidence="7" type="ORF">niasHS_002528</name>
</gene>
<dbReference type="PROSITE" id="PS00678">
    <property type="entry name" value="WD_REPEATS_1"/>
    <property type="match status" value="1"/>
</dbReference>
<name>A0ABD2KK80_HETSC</name>
<keyword evidence="5" id="KW-0804">Transcription</keyword>
<protein>
    <submittedName>
        <fullName evidence="7">Uncharacterized protein</fullName>
    </submittedName>
</protein>
<evidence type="ECO:0000313" key="8">
    <source>
        <dbReference type="Proteomes" id="UP001620645"/>
    </source>
</evidence>
<evidence type="ECO:0000313" key="7">
    <source>
        <dbReference type="EMBL" id="KAL3103342.1"/>
    </source>
</evidence>
<evidence type="ECO:0000256" key="6">
    <source>
        <dbReference type="PROSITE-ProRule" id="PRU00221"/>
    </source>
</evidence>
<dbReference type="InterPro" id="IPR020472">
    <property type="entry name" value="WD40_PAC1"/>
</dbReference>
<comment type="caution">
    <text evidence="7">The sequence shown here is derived from an EMBL/GenBank/DDBJ whole genome shotgun (WGS) entry which is preliminary data.</text>
</comment>
<comment type="similarity">
    <text evidence="1">Belongs to the WD repeat ESC family.</text>
</comment>
<accession>A0ABD2KK80</accession>
<dbReference type="Gene3D" id="2.130.10.10">
    <property type="entry name" value="YVTN repeat-like/Quinoprotein amine dehydrogenase"/>
    <property type="match status" value="1"/>
</dbReference>
<proteinExistence type="inferred from homology"/>
<evidence type="ECO:0000256" key="1">
    <source>
        <dbReference type="ARBA" id="ARBA00008075"/>
    </source>
</evidence>
<dbReference type="AlphaFoldDB" id="A0ABD2KK80"/>
<evidence type="ECO:0000256" key="5">
    <source>
        <dbReference type="ARBA" id="ARBA00023163"/>
    </source>
</evidence>
<dbReference type="InterPro" id="IPR051243">
    <property type="entry name" value="PcG_WD-repeat"/>
</dbReference>
<keyword evidence="3" id="KW-0677">Repeat</keyword>
<organism evidence="7 8">
    <name type="scientific">Heterodera schachtii</name>
    <name type="common">Sugarbeet cyst nematode worm</name>
    <name type="synonym">Tylenchus schachtii</name>
    <dbReference type="NCBI Taxonomy" id="97005"/>
    <lineage>
        <taxon>Eukaryota</taxon>
        <taxon>Metazoa</taxon>
        <taxon>Ecdysozoa</taxon>
        <taxon>Nematoda</taxon>
        <taxon>Chromadorea</taxon>
        <taxon>Rhabditida</taxon>
        <taxon>Tylenchina</taxon>
        <taxon>Tylenchomorpha</taxon>
        <taxon>Tylenchoidea</taxon>
        <taxon>Heteroderidae</taxon>
        <taxon>Heteroderinae</taxon>
        <taxon>Heterodera</taxon>
    </lineage>
</organism>
<dbReference type="PROSITE" id="PS50082">
    <property type="entry name" value="WD_REPEATS_2"/>
    <property type="match status" value="3"/>
</dbReference>
<dbReference type="SUPFAM" id="SSF50978">
    <property type="entry name" value="WD40 repeat-like"/>
    <property type="match status" value="1"/>
</dbReference>
<dbReference type="EMBL" id="JBICCN010000015">
    <property type="protein sequence ID" value="KAL3103342.1"/>
    <property type="molecule type" value="Genomic_DNA"/>
</dbReference>
<keyword evidence="2 6" id="KW-0853">WD repeat</keyword>
<keyword evidence="4" id="KW-0805">Transcription regulation</keyword>
<dbReference type="PRINTS" id="PR00320">
    <property type="entry name" value="GPROTEINBRPT"/>
</dbReference>
<feature type="repeat" description="WD" evidence="6">
    <location>
        <begin position="122"/>
        <end position="164"/>
    </location>
</feature>
<dbReference type="InterPro" id="IPR036322">
    <property type="entry name" value="WD40_repeat_dom_sf"/>
</dbReference>
<keyword evidence="8" id="KW-1185">Reference proteome</keyword>
<evidence type="ECO:0000256" key="3">
    <source>
        <dbReference type="ARBA" id="ARBA00022737"/>
    </source>
</evidence>
<dbReference type="Pfam" id="PF00400">
    <property type="entry name" value="WD40"/>
    <property type="match status" value="3"/>
</dbReference>
<dbReference type="InterPro" id="IPR015943">
    <property type="entry name" value="WD40/YVTN_repeat-like_dom_sf"/>
</dbReference>
<feature type="repeat" description="WD" evidence="6">
    <location>
        <begin position="304"/>
        <end position="335"/>
    </location>
</feature>
<evidence type="ECO:0000256" key="2">
    <source>
        <dbReference type="ARBA" id="ARBA00022574"/>
    </source>
</evidence>
<dbReference type="PROSITE" id="PS50294">
    <property type="entry name" value="WD_REPEATS_REGION"/>
    <property type="match status" value="2"/>
</dbReference>
<sequence>MLYNGKFLNKKNYTIPFELAGSFVENHRGTVYSVSFNPFTHSEAPIYFATVGKNRVSVYLCPPEKGFQLVRQFEDQDAKDEFYYTVTWAYNLEKAQHVLVVGGFRGIIRVISPLNGRLHCALIGHGDSINELCTSPVSPMIVASASKDLTVRIWNVTYSQCLAILGGTNGHRDQVISLDFDSSGAFLATASMDHAVKLWHIGKGTEVHENIIASLRGQLNSVQSVEMHFPICHSKDQHTNYVDCVRIFHNFIFSKSCENCITMWKFGKFSEGISGKGTLGCAETYAAHTAVMEMPRTEMWFIKMAVDPSRRFLVCGSEEGELRIWRLDTEKLPNRKSDFCLVAPTKELRKCIRQVAFSPDGRVMLSVGDGGVVSRYNLQEKEETDSDIELIN</sequence>
<dbReference type="Proteomes" id="UP001620645">
    <property type="component" value="Unassembled WGS sequence"/>
</dbReference>
<dbReference type="SMART" id="SM00320">
    <property type="entry name" value="WD40"/>
    <property type="match status" value="6"/>
</dbReference>